<accession>A0A840E359</accession>
<proteinExistence type="predicted"/>
<dbReference type="EMBL" id="JACIFF010000001">
    <property type="protein sequence ID" value="MBB4078105.1"/>
    <property type="molecule type" value="Genomic_DNA"/>
</dbReference>
<name>A0A840E359_9BACT</name>
<dbReference type="Proteomes" id="UP000576209">
    <property type="component" value="Unassembled WGS sequence"/>
</dbReference>
<evidence type="ECO:0000313" key="1">
    <source>
        <dbReference type="EMBL" id="MBB4078105.1"/>
    </source>
</evidence>
<sequence>MERSELLVGGGIAAGGSFLLSRSGDRVVLAECGEDGVFGEEEEPDVLVEAGDGSLLV</sequence>
<keyword evidence="2" id="KW-1185">Reference proteome</keyword>
<reference evidence="1 2" key="1">
    <citation type="submission" date="2020-08" db="EMBL/GenBank/DDBJ databases">
        <title>Genomic Encyclopedia of Type Strains, Phase IV (KMG-IV): sequencing the most valuable type-strain genomes for metagenomic binning, comparative biology and taxonomic classification.</title>
        <authorList>
            <person name="Goeker M."/>
        </authorList>
    </citation>
    <scope>NUCLEOTIDE SEQUENCE [LARGE SCALE GENOMIC DNA]</scope>
    <source>
        <strain evidence="1 2">DSM 105137</strain>
    </source>
</reference>
<organism evidence="1 2">
    <name type="scientific">Neolewinella aquimaris</name>
    <dbReference type="NCBI Taxonomy" id="1835722"/>
    <lineage>
        <taxon>Bacteria</taxon>
        <taxon>Pseudomonadati</taxon>
        <taxon>Bacteroidota</taxon>
        <taxon>Saprospiria</taxon>
        <taxon>Saprospirales</taxon>
        <taxon>Lewinellaceae</taxon>
        <taxon>Neolewinella</taxon>
    </lineage>
</organism>
<evidence type="ECO:0000313" key="2">
    <source>
        <dbReference type="Proteomes" id="UP000576209"/>
    </source>
</evidence>
<gene>
    <name evidence="1" type="ORF">GGR28_000706</name>
</gene>
<protein>
    <submittedName>
        <fullName evidence="1">Uncharacterized protein</fullName>
    </submittedName>
</protein>
<dbReference type="AlphaFoldDB" id="A0A840E359"/>
<comment type="caution">
    <text evidence="1">The sequence shown here is derived from an EMBL/GenBank/DDBJ whole genome shotgun (WGS) entry which is preliminary data.</text>
</comment>